<evidence type="ECO:0000259" key="1">
    <source>
        <dbReference type="Pfam" id="PF13456"/>
    </source>
</evidence>
<feature type="domain" description="RNase H type-1" evidence="1">
    <location>
        <begin position="88"/>
        <end position="148"/>
    </location>
</feature>
<dbReference type="InterPro" id="IPR053151">
    <property type="entry name" value="RNase_H-like"/>
</dbReference>
<evidence type="ECO:0000313" key="3">
    <source>
        <dbReference type="Proteomes" id="UP000652761"/>
    </source>
</evidence>
<dbReference type="InterPro" id="IPR012337">
    <property type="entry name" value="RNaseH-like_sf"/>
</dbReference>
<keyword evidence="3" id="KW-1185">Reference proteome</keyword>
<dbReference type="CDD" id="cd06222">
    <property type="entry name" value="RNase_H_like"/>
    <property type="match status" value="1"/>
</dbReference>
<organism evidence="2 3">
    <name type="scientific">Colocasia esculenta</name>
    <name type="common">Wild taro</name>
    <name type="synonym">Arum esculentum</name>
    <dbReference type="NCBI Taxonomy" id="4460"/>
    <lineage>
        <taxon>Eukaryota</taxon>
        <taxon>Viridiplantae</taxon>
        <taxon>Streptophyta</taxon>
        <taxon>Embryophyta</taxon>
        <taxon>Tracheophyta</taxon>
        <taxon>Spermatophyta</taxon>
        <taxon>Magnoliopsida</taxon>
        <taxon>Liliopsida</taxon>
        <taxon>Araceae</taxon>
        <taxon>Aroideae</taxon>
        <taxon>Colocasieae</taxon>
        <taxon>Colocasia</taxon>
    </lineage>
</organism>
<dbReference type="PANTHER" id="PTHR47723:SF19">
    <property type="entry name" value="POLYNUCLEOTIDYL TRANSFERASE, RIBONUCLEASE H-LIKE SUPERFAMILY PROTEIN"/>
    <property type="match status" value="1"/>
</dbReference>
<dbReference type="GO" id="GO:0004523">
    <property type="term" value="F:RNA-DNA hybrid ribonuclease activity"/>
    <property type="evidence" value="ECO:0007669"/>
    <property type="project" value="InterPro"/>
</dbReference>
<dbReference type="OrthoDB" id="597234at2759"/>
<reference evidence="2" key="1">
    <citation type="submission" date="2017-07" db="EMBL/GenBank/DDBJ databases">
        <title>Taro Niue Genome Assembly and Annotation.</title>
        <authorList>
            <person name="Atibalentja N."/>
            <person name="Keating K."/>
            <person name="Fields C.J."/>
        </authorList>
    </citation>
    <scope>NUCLEOTIDE SEQUENCE</scope>
    <source>
        <strain evidence="2">Niue_2</strain>
        <tissue evidence="2">Leaf</tissue>
    </source>
</reference>
<name>A0A843TP41_COLES</name>
<evidence type="ECO:0000313" key="2">
    <source>
        <dbReference type="EMBL" id="MQL71213.1"/>
    </source>
</evidence>
<dbReference type="SUPFAM" id="SSF53098">
    <property type="entry name" value="Ribonuclease H-like"/>
    <property type="match status" value="1"/>
</dbReference>
<dbReference type="Gene3D" id="3.30.420.10">
    <property type="entry name" value="Ribonuclease H-like superfamily/Ribonuclease H"/>
    <property type="match status" value="1"/>
</dbReference>
<accession>A0A843TP41</accession>
<gene>
    <name evidence="2" type="ORF">Taro_003538</name>
</gene>
<dbReference type="Proteomes" id="UP000652761">
    <property type="component" value="Unassembled WGS sequence"/>
</dbReference>
<dbReference type="EMBL" id="NMUH01000091">
    <property type="protein sequence ID" value="MQL71213.1"/>
    <property type="molecule type" value="Genomic_DNA"/>
</dbReference>
<dbReference type="AlphaFoldDB" id="A0A843TP41"/>
<sequence length="162" mass="17778">MVWLVMSAGFLFEKATDRAIAFRSRPLAPSRSEVLPDEALPAFSKLAEDVHGNTSTVFLEIIQEENQVKVQTFKLVRWIPPEHGLILNVDGSSKGNLRVCGGGGCIRDSKGNLMVAFAHYYGFGSSLVAEVRSLCDGIQLASEHGFCSVFDLVRFCNSGYFN</sequence>
<comment type="caution">
    <text evidence="2">The sequence shown here is derived from an EMBL/GenBank/DDBJ whole genome shotgun (WGS) entry which is preliminary data.</text>
</comment>
<dbReference type="InterPro" id="IPR036397">
    <property type="entry name" value="RNaseH_sf"/>
</dbReference>
<dbReference type="PANTHER" id="PTHR47723">
    <property type="entry name" value="OS05G0353850 PROTEIN"/>
    <property type="match status" value="1"/>
</dbReference>
<dbReference type="InterPro" id="IPR044730">
    <property type="entry name" value="RNase_H-like_dom_plant"/>
</dbReference>
<dbReference type="Pfam" id="PF13456">
    <property type="entry name" value="RVT_3"/>
    <property type="match status" value="1"/>
</dbReference>
<protein>
    <recommendedName>
        <fullName evidence="1">RNase H type-1 domain-containing protein</fullName>
    </recommendedName>
</protein>
<proteinExistence type="predicted"/>
<dbReference type="InterPro" id="IPR002156">
    <property type="entry name" value="RNaseH_domain"/>
</dbReference>
<dbReference type="GO" id="GO:0003676">
    <property type="term" value="F:nucleic acid binding"/>
    <property type="evidence" value="ECO:0007669"/>
    <property type="project" value="InterPro"/>
</dbReference>